<gene>
    <name evidence="6" type="ordered locus">Desdi_2900</name>
</gene>
<dbReference type="GO" id="GO:0042732">
    <property type="term" value="P:D-xylose metabolic process"/>
    <property type="evidence" value="ECO:0007669"/>
    <property type="project" value="InterPro"/>
</dbReference>
<comment type="cofactor">
    <cofactor evidence="1">
        <name>NAD(+)</name>
        <dbReference type="ChEBI" id="CHEBI:57540"/>
    </cofactor>
</comment>
<dbReference type="OrthoDB" id="9779041at2"/>
<protein>
    <submittedName>
        <fullName evidence="6">Nucleoside-diphosphate-sugar epimerase</fullName>
    </submittedName>
</protein>
<evidence type="ECO:0000313" key="7">
    <source>
        <dbReference type="Proteomes" id="UP000010797"/>
    </source>
</evidence>
<dbReference type="InterPro" id="IPR044516">
    <property type="entry name" value="UXS-like"/>
</dbReference>
<dbReference type="STRING" id="871963.Desdi_2900"/>
<reference evidence="7" key="1">
    <citation type="submission" date="2012-02" db="EMBL/GenBank/DDBJ databases">
        <title>Complete sequence of Desulfitobacterium dichloroeliminans LMG P-21439.</title>
        <authorList>
            <person name="Lucas S."/>
            <person name="Han J."/>
            <person name="Lapidus A."/>
            <person name="Cheng J.-F."/>
            <person name="Goodwin L."/>
            <person name="Pitluck S."/>
            <person name="Peters L."/>
            <person name="Ovchinnikova G."/>
            <person name="Teshima H."/>
            <person name="Detter J.C."/>
            <person name="Han C."/>
            <person name="Tapia R."/>
            <person name="Land M."/>
            <person name="Hauser L."/>
            <person name="Kyrpides N."/>
            <person name="Ivanova N."/>
            <person name="Pagani I."/>
            <person name="Kruse T."/>
            <person name="de Vos W.M."/>
            <person name="Boon N."/>
            <person name="Smidt H."/>
            <person name="Woyke T."/>
        </authorList>
    </citation>
    <scope>NUCLEOTIDE SEQUENCE [LARGE SCALE GENOMIC DNA]</scope>
    <source>
        <strain evidence="7">LMG P-21439 / DCA1</strain>
    </source>
</reference>
<evidence type="ECO:0000256" key="4">
    <source>
        <dbReference type="ARBA" id="ARBA00023239"/>
    </source>
</evidence>
<organism evidence="6 7">
    <name type="scientific">Desulfitobacterium dichloroeliminans (strain LMG P-21439 / DCA1)</name>
    <dbReference type="NCBI Taxonomy" id="871963"/>
    <lineage>
        <taxon>Bacteria</taxon>
        <taxon>Bacillati</taxon>
        <taxon>Bacillota</taxon>
        <taxon>Clostridia</taxon>
        <taxon>Eubacteriales</taxon>
        <taxon>Desulfitobacteriaceae</taxon>
        <taxon>Desulfitobacterium</taxon>
    </lineage>
</organism>
<dbReference type="Proteomes" id="UP000010797">
    <property type="component" value="Chromosome"/>
</dbReference>
<accession>L0FAQ8</accession>
<dbReference type="Gene3D" id="3.40.50.720">
    <property type="entry name" value="NAD(P)-binding Rossmann-like Domain"/>
    <property type="match status" value="1"/>
</dbReference>
<evidence type="ECO:0000259" key="5">
    <source>
        <dbReference type="Pfam" id="PF01370"/>
    </source>
</evidence>
<dbReference type="GO" id="GO:0005737">
    <property type="term" value="C:cytoplasm"/>
    <property type="evidence" value="ECO:0007669"/>
    <property type="project" value="TreeGrafter"/>
</dbReference>
<evidence type="ECO:0000256" key="1">
    <source>
        <dbReference type="ARBA" id="ARBA00001911"/>
    </source>
</evidence>
<keyword evidence="7" id="KW-1185">Reference proteome</keyword>
<dbReference type="HOGENOM" id="CLU_007383_4_0_9"/>
<dbReference type="InterPro" id="IPR001509">
    <property type="entry name" value="Epimerase_deHydtase"/>
</dbReference>
<dbReference type="KEGG" id="ddl:Desdi_2900"/>
<evidence type="ECO:0000313" key="6">
    <source>
        <dbReference type="EMBL" id="AGA70312.1"/>
    </source>
</evidence>
<feature type="domain" description="NAD-dependent epimerase/dehydratase" evidence="5">
    <location>
        <begin position="31"/>
        <end position="274"/>
    </location>
</feature>
<dbReference type="GO" id="GO:0048040">
    <property type="term" value="F:UDP-glucuronate decarboxylase activity"/>
    <property type="evidence" value="ECO:0007669"/>
    <property type="project" value="TreeGrafter"/>
</dbReference>
<dbReference type="AlphaFoldDB" id="L0FAQ8"/>
<dbReference type="Pfam" id="PF01370">
    <property type="entry name" value="Epimerase"/>
    <property type="match status" value="1"/>
</dbReference>
<name>L0FAQ8_DESDL</name>
<keyword evidence="4" id="KW-0456">Lyase</keyword>
<dbReference type="InterPro" id="IPR036291">
    <property type="entry name" value="NAD(P)-bd_dom_sf"/>
</dbReference>
<dbReference type="EMBL" id="CP003344">
    <property type="protein sequence ID" value="AGA70312.1"/>
    <property type="molecule type" value="Genomic_DNA"/>
</dbReference>
<keyword evidence="3" id="KW-0520">NAD</keyword>
<dbReference type="SUPFAM" id="SSF51735">
    <property type="entry name" value="NAD(P)-binding Rossmann-fold domains"/>
    <property type="match status" value="1"/>
</dbReference>
<dbReference type="GO" id="GO:0070403">
    <property type="term" value="F:NAD+ binding"/>
    <property type="evidence" value="ECO:0007669"/>
    <property type="project" value="InterPro"/>
</dbReference>
<dbReference type="PANTHER" id="PTHR43078">
    <property type="entry name" value="UDP-GLUCURONIC ACID DECARBOXYLASE-RELATED"/>
    <property type="match status" value="1"/>
</dbReference>
<dbReference type="eggNOG" id="COG0451">
    <property type="taxonomic scope" value="Bacteria"/>
</dbReference>
<sequence>MWLAKRVFDEDIERIISDPHLPWCEMLDKSVLITGATGLIGTALTRVLRAASKKYQLNLNLIGNGRNNAKGEKLTKECGLDVFIDGDIRQPLSIEDIPSTVDYIFHCAAITKSADMVGKPVDVITTAVDGTRNLLELAKGRKCKSIVYLSSMEVYGQSLFGEVRETDLGYIDLSNPRSSYPESKRLCETLCVAYAVQHGVPVKIARLAQTFGAGTSKEDTRVFTQFAQSVLAGKDIVLHTEGKSRGNYCYLADAVQGLLTLLLYGADGQAYNIANPGASVTIREMAELVASELGQGRIKAVVQIPNDIEKRGYAPDAGFQLNVDKLKLLGWQPHFGLMAMYKRMVADWQGQ</sequence>
<evidence type="ECO:0000256" key="3">
    <source>
        <dbReference type="ARBA" id="ARBA00023027"/>
    </source>
</evidence>
<dbReference type="PANTHER" id="PTHR43078:SF6">
    <property type="entry name" value="UDP-GLUCURONIC ACID DECARBOXYLASE 1"/>
    <property type="match status" value="1"/>
</dbReference>
<evidence type="ECO:0000256" key="2">
    <source>
        <dbReference type="ARBA" id="ARBA00022793"/>
    </source>
</evidence>
<keyword evidence="2" id="KW-0210">Decarboxylase</keyword>
<proteinExistence type="predicted"/>